<organism evidence="2 3">
    <name type="scientific">Panaeolus cyanescens</name>
    <dbReference type="NCBI Taxonomy" id="181874"/>
    <lineage>
        <taxon>Eukaryota</taxon>
        <taxon>Fungi</taxon>
        <taxon>Dikarya</taxon>
        <taxon>Basidiomycota</taxon>
        <taxon>Agaricomycotina</taxon>
        <taxon>Agaricomycetes</taxon>
        <taxon>Agaricomycetidae</taxon>
        <taxon>Agaricales</taxon>
        <taxon>Agaricineae</taxon>
        <taxon>Galeropsidaceae</taxon>
        <taxon>Panaeolus</taxon>
    </lineage>
</organism>
<protein>
    <submittedName>
        <fullName evidence="2">Uncharacterized protein</fullName>
    </submittedName>
</protein>
<proteinExistence type="predicted"/>
<dbReference type="STRING" id="181874.A0A409YPM7"/>
<dbReference type="InterPro" id="IPR009091">
    <property type="entry name" value="RCC1/BLIP-II"/>
</dbReference>
<dbReference type="GO" id="GO:0005743">
    <property type="term" value="C:mitochondrial inner membrane"/>
    <property type="evidence" value="ECO:0007669"/>
    <property type="project" value="TreeGrafter"/>
</dbReference>
<reference evidence="2 3" key="1">
    <citation type="journal article" date="2018" name="Evol. Lett.">
        <title>Horizontal gene cluster transfer increased hallucinogenic mushroom diversity.</title>
        <authorList>
            <person name="Reynolds H.T."/>
            <person name="Vijayakumar V."/>
            <person name="Gluck-Thaler E."/>
            <person name="Korotkin H.B."/>
            <person name="Matheny P.B."/>
            <person name="Slot J.C."/>
        </authorList>
    </citation>
    <scope>NUCLEOTIDE SEQUENCE [LARGE SCALE GENOMIC DNA]</scope>
    <source>
        <strain evidence="2 3">2629</strain>
    </source>
</reference>
<dbReference type="SUPFAM" id="SSF50985">
    <property type="entry name" value="RCC1/BLIP-II"/>
    <property type="match status" value="1"/>
</dbReference>
<dbReference type="Proteomes" id="UP000284842">
    <property type="component" value="Unassembled WGS sequence"/>
</dbReference>
<feature type="repeat" description="RCC1" evidence="1">
    <location>
        <begin position="367"/>
        <end position="427"/>
    </location>
</feature>
<dbReference type="AlphaFoldDB" id="A0A409YPM7"/>
<dbReference type="Gene3D" id="2.130.10.30">
    <property type="entry name" value="Regulator of chromosome condensation 1/beta-lactamase-inhibitor protein II"/>
    <property type="match status" value="1"/>
</dbReference>
<dbReference type="EMBL" id="NHTK01000869">
    <property type="protein sequence ID" value="PPR04949.1"/>
    <property type="molecule type" value="Genomic_DNA"/>
</dbReference>
<evidence type="ECO:0000313" key="3">
    <source>
        <dbReference type="Proteomes" id="UP000284842"/>
    </source>
</evidence>
<dbReference type="PROSITE" id="PS00626">
    <property type="entry name" value="RCC1_2"/>
    <property type="match status" value="1"/>
</dbReference>
<dbReference type="InParanoid" id="A0A409YPM7"/>
<comment type="caution">
    <text evidence="2">The sequence shown here is derived from an EMBL/GenBank/DDBJ whole genome shotgun (WGS) entry which is preliminary data.</text>
</comment>
<evidence type="ECO:0000313" key="2">
    <source>
        <dbReference type="EMBL" id="PPR04949.1"/>
    </source>
</evidence>
<name>A0A409YPM7_9AGAR</name>
<dbReference type="PROSITE" id="PS50012">
    <property type="entry name" value="RCC1_3"/>
    <property type="match status" value="1"/>
</dbReference>
<dbReference type="GO" id="GO:0034551">
    <property type="term" value="P:mitochondrial respiratory chain complex III assembly"/>
    <property type="evidence" value="ECO:0007669"/>
    <property type="project" value="TreeGrafter"/>
</dbReference>
<accession>A0A409YPM7</accession>
<dbReference type="OrthoDB" id="10256179at2759"/>
<dbReference type="InterPro" id="IPR053245">
    <property type="entry name" value="MitoProcess-Associated"/>
</dbReference>
<gene>
    <name evidence="2" type="ORF">CVT24_010407</name>
</gene>
<dbReference type="Pfam" id="PF13540">
    <property type="entry name" value="RCC1_2"/>
    <property type="match status" value="1"/>
</dbReference>
<sequence length="590" mass="63257">MFKRTANVLRPHLRNLHTQAAGATRAARGNAVALTVASGAAAGAALWYNTETVHNDAIQIMPHVQPATAKAAGSSAETDPDVLHSMIWGSNEAKLLSPESPDKVSHRVPTIAHWLDNVALRDLKLGKKTGACIDARGDVYQWGEGFFGEILENVSRPKSTLRGKNIVQLQLTDEKLYALSASGKIYVLATDAFAQALPTGAPTPASDSWWGTGWLWGEDENIDFAEVTPAESLGWRESFTSIAAGKNHLLALTSSGRVFAHPVNKKANQWGQLGFRKFSIPDPASSLTNSKAHIHVELIPKSFTDPFAKETRDAVIDGTVVSGDLSKIDDSSIRFCPNLFEIPVLKGVNVAQIAAGARTSFARTKEGRVLGWGANEYGQIGLGGSVVVDSITVPTEVVLWRLTERGTKTKCLDVTAGGDLTAFVVERNKEHRPTTTDLLMCGNGQYGGLGNNTYSSGQSAPSRVRGISGLLQYSDKLHGLTPVTPEEISISPDGHVIMALNSSEDSHGVGGRDVMVWGKNYGHELGNGKKASSAVPINLEGPDGSRLMLMSRKAKQVKDLQGQVWKKGVKVEQRALAGDGSSVVYWKIVD</sequence>
<evidence type="ECO:0000256" key="1">
    <source>
        <dbReference type="PROSITE-ProRule" id="PRU00235"/>
    </source>
</evidence>
<dbReference type="PANTHER" id="PTHR47563:SF1">
    <property type="entry name" value="PROTEIN FMP25, MITOCHONDRIAL"/>
    <property type="match status" value="1"/>
</dbReference>
<dbReference type="PANTHER" id="PTHR47563">
    <property type="entry name" value="PROTEIN FMP25, MITOCHONDRIAL"/>
    <property type="match status" value="1"/>
</dbReference>
<keyword evidence="3" id="KW-1185">Reference proteome</keyword>
<dbReference type="InterPro" id="IPR000408">
    <property type="entry name" value="Reg_chr_condens"/>
</dbReference>